<dbReference type="GO" id="GO:0045944">
    <property type="term" value="P:positive regulation of transcription by RNA polymerase II"/>
    <property type="evidence" value="ECO:0007669"/>
    <property type="project" value="TreeGrafter"/>
</dbReference>
<dbReference type="SMART" id="SM00353">
    <property type="entry name" value="HLH"/>
    <property type="match status" value="1"/>
</dbReference>
<dbReference type="GO" id="GO:0007423">
    <property type="term" value="P:sensory organ development"/>
    <property type="evidence" value="ECO:0007669"/>
    <property type="project" value="TreeGrafter"/>
</dbReference>
<dbReference type="InterPro" id="IPR050359">
    <property type="entry name" value="bHLH_transcription_factors"/>
</dbReference>
<dbReference type="Gene3D" id="4.10.280.10">
    <property type="entry name" value="Helix-loop-helix DNA-binding domain"/>
    <property type="match status" value="1"/>
</dbReference>
<dbReference type="SUPFAM" id="SSF47459">
    <property type="entry name" value="HLH, helix-loop-helix DNA-binding domain"/>
    <property type="match status" value="1"/>
</dbReference>
<feature type="domain" description="BHLH" evidence="4">
    <location>
        <begin position="67"/>
        <end position="119"/>
    </location>
</feature>
<dbReference type="GO" id="GO:0061564">
    <property type="term" value="P:axon development"/>
    <property type="evidence" value="ECO:0007669"/>
    <property type="project" value="TreeGrafter"/>
</dbReference>
<feature type="region of interest" description="Disordered" evidence="3">
    <location>
        <begin position="23"/>
        <end position="71"/>
    </location>
</feature>
<protein>
    <submittedName>
        <fullName evidence="5">Class A basic helix-loop-helix protein 9</fullName>
    </submittedName>
</protein>
<dbReference type="GO" id="GO:0003700">
    <property type="term" value="F:DNA-binding transcription factor activity"/>
    <property type="evidence" value="ECO:0007669"/>
    <property type="project" value="TreeGrafter"/>
</dbReference>
<dbReference type="AlphaFoldDB" id="A0AAD5AYB0"/>
<dbReference type="PANTHER" id="PTHR19290">
    <property type="entry name" value="BASIC HELIX-LOOP-HELIX PROTEIN NEUROGENIN-RELATED"/>
    <property type="match status" value="1"/>
</dbReference>
<evidence type="ECO:0000256" key="1">
    <source>
        <dbReference type="ARBA" id="ARBA00023015"/>
    </source>
</evidence>
<dbReference type="Pfam" id="PF00010">
    <property type="entry name" value="HLH"/>
    <property type="match status" value="1"/>
</dbReference>
<accession>A0AAD5AYB0</accession>
<dbReference type="InterPro" id="IPR011598">
    <property type="entry name" value="bHLH_dom"/>
</dbReference>
<reference evidence="5" key="1">
    <citation type="submission" date="2018-07" db="EMBL/GenBank/DDBJ databases">
        <title>Comparative genomics of catfishes provides insights into carnivory and benthic adaptation.</title>
        <authorList>
            <person name="Zhang Y."/>
            <person name="Wang D."/>
            <person name="Peng Z."/>
            <person name="Zheng S."/>
            <person name="Shao F."/>
            <person name="Tao W."/>
        </authorList>
    </citation>
    <scope>NUCLEOTIDE SEQUENCE</scope>
    <source>
        <strain evidence="5">Chongqing</strain>
    </source>
</reference>
<keyword evidence="1" id="KW-0805">Transcription regulation</keyword>
<proteinExistence type="predicted"/>
<evidence type="ECO:0000313" key="6">
    <source>
        <dbReference type="Proteomes" id="UP001205998"/>
    </source>
</evidence>
<organism evidence="5 6">
    <name type="scientific">Silurus asotus</name>
    <name type="common">Amur catfish</name>
    <name type="synonym">Parasilurus asotus</name>
    <dbReference type="NCBI Taxonomy" id="30991"/>
    <lineage>
        <taxon>Eukaryota</taxon>
        <taxon>Metazoa</taxon>
        <taxon>Chordata</taxon>
        <taxon>Craniata</taxon>
        <taxon>Vertebrata</taxon>
        <taxon>Euteleostomi</taxon>
        <taxon>Actinopterygii</taxon>
        <taxon>Neopterygii</taxon>
        <taxon>Teleostei</taxon>
        <taxon>Ostariophysi</taxon>
        <taxon>Siluriformes</taxon>
        <taxon>Siluridae</taxon>
        <taxon>Silurus</taxon>
    </lineage>
</organism>
<dbReference type="CDD" id="cd18912">
    <property type="entry name" value="bHLH_TS_bHLHa9"/>
    <property type="match status" value="1"/>
</dbReference>
<dbReference type="PROSITE" id="PS50888">
    <property type="entry name" value="BHLH"/>
    <property type="match status" value="1"/>
</dbReference>
<dbReference type="GO" id="GO:0005634">
    <property type="term" value="C:nucleus"/>
    <property type="evidence" value="ECO:0007669"/>
    <property type="project" value="TreeGrafter"/>
</dbReference>
<comment type="caution">
    <text evidence="5">The sequence shown here is derived from an EMBL/GenBank/DDBJ whole genome shotgun (WGS) entry which is preliminary data.</text>
</comment>
<dbReference type="InterPro" id="IPR036638">
    <property type="entry name" value="HLH_DNA-bd_sf"/>
</dbReference>
<feature type="compositionally biased region" description="Polar residues" evidence="3">
    <location>
        <begin position="35"/>
        <end position="49"/>
    </location>
</feature>
<dbReference type="Proteomes" id="UP001205998">
    <property type="component" value="Unassembled WGS sequence"/>
</dbReference>
<evidence type="ECO:0000313" key="5">
    <source>
        <dbReference type="EMBL" id="KAI5624497.1"/>
    </source>
</evidence>
<dbReference type="GO" id="GO:0046983">
    <property type="term" value="F:protein dimerization activity"/>
    <property type="evidence" value="ECO:0007669"/>
    <property type="project" value="InterPro"/>
</dbReference>
<dbReference type="GO" id="GO:0070888">
    <property type="term" value="F:E-box binding"/>
    <property type="evidence" value="ECO:0007669"/>
    <property type="project" value="TreeGrafter"/>
</dbReference>
<name>A0AAD5AYB0_SILAS</name>
<evidence type="ECO:0000256" key="2">
    <source>
        <dbReference type="ARBA" id="ARBA00023163"/>
    </source>
</evidence>
<dbReference type="EMBL" id="MU551584">
    <property type="protein sequence ID" value="KAI5624497.1"/>
    <property type="molecule type" value="Genomic_DNA"/>
</dbReference>
<keyword evidence="2" id="KW-0804">Transcription</keyword>
<sequence length="279" mass="30990">MTSRSSFTGSEFSEEELELRLEAQVDDDATDSSRKSSYTDSASPGSTLSEAEEGRPKKRSRPVRSKARRVAANVRERKRILDYNQAFNALRVALNHDLSGKRLSKIATLQRAINRISALSVFLSSNPPNGANKTCNHQECHRQPGQVSPPHLEPQGYVSWEQPLAHQIQVHRLPSEQQVYMDHLRHVGSTCPRSPQYSCYSSNVQIYPTGGSCTSPSGDNVSPTRHGRLGDSLGYQAGVWGSCSQSYVDGHSEASQTLPFSWHMSYLQETGPQHCYPML</sequence>
<feature type="compositionally biased region" description="Basic residues" evidence="3">
    <location>
        <begin position="56"/>
        <end position="69"/>
    </location>
</feature>
<evidence type="ECO:0000259" key="4">
    <source>
        <dbReference type="PROSITE" id="PS50888"/>
    </source>
</evidence>
<evidence type="ECO:0000256" key="3">
    <source>
        <dbReference type="SAM" id="MobiDB-lite"/>
    </source>
</evidence>
<keyword evidence="6" id="KW-1185">Reference proteome</keyword>
<gene>
    <name evidence="5" type="ORF">C0J50_16019</name>
</gene>